<dbReference type="SMART" id="SM00950">
    <property type="entry name" value="Piwi"/>
    <property type="match status" value="1"/>
</dbReference>
<dbReference type="PANTHER" id="PTHR22891">
    <property type="entry name" value="EUKARYOTIC TRANSLATION INITIATION FACTOR 2C"/>
    <property type="match status" value="1"/>
</dbReference>
<dbReference type="InterPro" id="IPR032474">
    <property type="entry name" value="Argonaute_N"/>
</dbReference>
<dbReference type="InterPro" id="IPR036085">
    <property type="entry name" value="PAZ_dom_sf"/>
</dbReference>
<dbReference type="InterPro" id="IPR036397">
    <property type="entry name" value="RNaseH_sf"/>
</dbReference>
<dbReference type="Pfam" id="PF16486">
    <property type="entry name" value="ArgoN"/>
    <property type="match status" value="1"/>
</dbReference>
<dbReference type="Pfam" id="PF02171">
    <property type="entry name" value="Piwi"/>
    <property type="match status" value="1"/>
</dbReference>
<dbReference type="InterPro" id="IPR045246">
    <property type="entry name" value="Piwi_ago-like"/>
</dbReference>
<proteinExistence type="inferred from homology"/>
<dbReference type="InterPro" id="IPR003165">
    <property type="entry name" value="Piwi"/>
</dbReference>
<dbReference type="Gene3D" id="3.30.420.10">
    <property type="entry name" value="Ribonuclease H-like superfamily/Ribonuclease H"/>
    <property type="match status" value="1"/>
</dbReference>
<evidence type="ECO:0000259" key="3">
    <source>
        <dbReference type="PROSITE" id="PS50822"/>
    </source>
</evidence>
<dbReference type="Gene3D" id="2.170.260.10">
    <property type="entry name" value="paz domain"/>
    <property type="match status" value="1"/>
</dbReference>
<dbReference type="InterPro" id="IPR014811">
    <property type="entry name" value="ArgoL1"/>
</dbReference>
<evidence type="ECO:0000313" key="5">
    <source>
        <dbReference type="Proteomes" id="UP000005237"/>
    </source>
</evidence>
<comment type="similarity">
    <text evidence="1">Belongs to the argonaute family.</text>
</comment>
<organism evidence="4 5">
    <name type="scientific">Caenorhabditis japonica</name>
    <dbReference type="NCBI Taxonomy" id="281687"/>
    <lineage>
        <taxon>Eukaryota</taxon>
        <taxon>Metazoa</taxon>
        <taxon>Ecdysozoa</taxon>
        <taxon>Nematoda</taxon>
        <taxon>Chromadorea</taxon>
        <taxon>Rhabditida</taxon>
        <taxon>Rhabditina</taxon>
        <taxon>Rhabditomorpha</taxon>
        <taxon>Rhabditoidea</taxon>
        <taxon>Rhabditidae</taxon>
        <taxon>Peloderinae</taxon>
        <taxon>Caenorhabditis</taxon>
    </lineage>
</organism>
<feature type="domain" description="Piwi" evidence="3">
    <location>
        <begin position="572"/>
        <end position="881"/>
    </location>
</feature>
<dbReference type="SMART" id="SM01163">
    <property type="entry name" value="DUF1785"/>
    <property type="match status" value="1"/>
</dbReference>
<reference evidence="5" key="1">
    <citation type="submission" date="2010-08" db="EMBL/GenBank/DDBJ databases">
        <authorList>
            <consortium name="Caenorhabditis japonica Sequencing Consortium"/>
            <person name="Wilson R.K."/>
        </authorList>
    </citation>
    <scope>NUCLEOTIDE SEQUENCE [LARGE SCALE GENOMIC DNA]</scope>
    <source>
        <strain evidence="5">DF5081</strain>
    </source>
</reference>
<dbReference type="Gene3D" id="3.40.50.2300">
    <property type="match status" value="1"/>
</dbReference>
<dbReference type="SMART" id="SM00949">
    <property type="entry name" value="PAZ"/>
    <property type="match status" value="1"/>
</dbReference>
<dbReference type="InterPro" id="IPR003100">
    <property type="entry name" value="PAZ_dom"/>
</dbReference>
<dbReference type="Pfam" id="PF16487">
    <property type="entry name" value="ArgoMid"/>
    <property type="match status" value="1"/>
</dbReference>
<name>A0A8R1DSF6_CAEJA</name>
<dbReference type="InterPro" id="IPR032473">
    <property type="entry name" value="Argonaute_Mid_dom"/>
</dbReference>
<protein>
    <submittedName>
        <fullName evidence="4">Uncharacterized protein</fullName>
    </submittedName>
</protein>
<evidence type="ECO:0000313" key="4">
    <source>
        <dbReference type="EnsemblMetazoa" id="CJA11018.1"/>
    </source>
</evidence>
<dbReference type="Pfam" id="PF16488">
    <property type="entry name" value="ArgoL2"/>
    <property type="match status" value="1"/>
</dbReference>
<reference evidence="4" key="2">
    <citation type="submission" date="2022-06" db="UniProtKB">
        <authorList>
            <consortium name="EnsemblMetazoa"/>
        </authorList>
    </citation>
    <scope>IDENTIFICATION</scope>
    <source>
        <strain evidence="4">DF5081</strain>
    </source>
</reference>
<evidence type="ECO:0000256" key="1">
    <source>
        <dbReference type="RuleBase" id="RU361178"/>
    </source>
</evidence>
<sequence length="903" mass="101874">MENQWQFSSLLDDLVDKKETDQSNSLRCTSISLKTIEDELLSLSPVSLLCDDPIFRHFEEPKKKFNLVAKPMASTSGRELSLFANNFQITCSGATVHQYHVQISPDIASKKLNRRVLRALEEEIPHLAYSNLVFDGWHTVYATKPIDLALVNQKVISMKGVVNTKESPNQFTVHFVHVDTFPLDCRIPPQQQNSDQKLRMIHAIDTIFRQTSSSRFHVVLQSFFSITPQRVINPEHGLGWGTVNLGVGREVCYGFYQNVVETFDMLTMNLDVATTTFYRPIALVEFLAEVLDVPLATVLDGRALSSVQKKKFSKEIAGLKVETRHRNSPRRFRVVRCTWKPINALTLVHSNGIEDATSVSLLDYYKMRYNIELKYQHLPCLEVGRSRECLLPLELCYVVSGQRCIKKLNEQQIANLIKATSRNAMERKDAVLNLRTHVGIDEDPYANQFGLRVDQQMMKIEGRVLSPPRLLYRSPLSMRQDCVTTPNNGTWDMRGKNFYTGVEIQKWAVVCFAPSALVVPSSIRTFVSSLQKVAGEIGMPFMEDHCFCRYAQPDQALSLLQHLQHEQPLLQLIICIVPGKSAIYGDLKRGGDLLGLTTQCVRTHNVTKVSPHTLSNLCMKINSKLGGINVVISTPPRVMTEEPILFVGCHVARNSIVCSSADSSSSLTHIDTSIACLVGSMDGHPTRFAPFFRNQQRHQNTIVDMQEMMREVIVNFKMATGFKPHKIVIYRAGISDAVVDEILQAELRAIRDACASIEHDFQPGVTFIGLDVTHHTRLFAANGNDRVGNSQNVPAGTLVETGITVNNLFEFYLVSHAGIQGTSRPTKYVVMWDDNKMASDEIHQMTYQLCHTQSRCTRSVSIPSPVYYAKLVAQRAKILMTEEDFDFATFREMSRRSEGMLFT</sequence>
<dbReference type="Pfam" id="PF08699">
    <property type="entry name" value="ArgoL1"/>
    <property type="match status" value="1"/>
</dbReference>
<evidence type="ECO:0000259" key="2">
    <source>
        <dbReference type="PROSITE" id="PS50821"/>
    </source>
</evidence>
<dbReference type="GO" id="GO:0043186">
    <property type="term" value="C:P granule"/>
    <property type="evidence" value="ECO:0007669"/>
    <property type="project" value="EnsemblMetazoa"/>
</dbReference>
<dbReference type="InterPro" id="IPR012337">
    <property type="entry name" value="RNaseH-like_sf"/>
</dbReference>
<dbReference type="SUPFAM" id="SSF53098">
    <property type="entry name" value="Ribonuclease H-like"/>
    <property type="match status" value="1"/>
</dbReference>
<dbReference type="CDD" id="cd04657">
    <property type="entry name" value="Piwi_ago-like"/>
    <property type="match status" value="1"/>
</dbReference>
<dbReference type="EnsemblMetazoa" id="CJA11018.1">
    <property type="protein sequence ID" value="CJA11018.1"/>
    <property type="gene ID" value="WBGene00130222"/>
</dbReference>
<dbReference type="Proteomes" id="UP000005237">
    <property type="component" value="Unassembled WGS sequence"/>
</dbReference>
<dbReference type="PROSITE" id="PS50821">
    <property type="entry name" value="PAZ"/>
    <property type="match status" value="1"/>
</dbReference>
<dbReference type="CDD" id="cd02846">
    <property type="entry name" value="PAZ_argonaute_like"/>
    <property type="match status" value="1"/>
</dbReference>
<dbReference type="AlphaFoldDB" id="A0A8R1DSF6"/>
<dbReference type="InterPro" id="IPR032472">
    <property type="entry name" value="ArgoL2"/>
</dbReference>
<dbReference type="SUPFAM" id="SSF101690">
    <property type="entry name" value="PAZ domain"/>
    <property type="match status" value="1"/>
</dbReference>
<dbReference type="PROSITE" id="PS50822">
    <property type="entry name" value="PIWI"/>
    <property type="match status" value="1"/>
</dbReference>
<dbReference type="GO" id="GO:0003723">
    <property type="term" value="F:RNA binding"/>
    <property type="evidence" value="ECO:0007669"/>
    <property type="project" value="InterPro"/>
</dbReference>
<dbReference type="Pfam" id="PF02170">
    <property type="entry name" value="PAZ"/>
    <property type="match status" value="1"/>
</dbReference>
<feature type="domain" description="PAZ" evidence="2">
    <location>
        <begin position="282"/>
        <end position="400"/>
    </location>
</feature>
<keyword evidence="5" id="KW-1185">Reference proteome</keyword>
<accession>A0A8R1DSF6</accession>